<organism evidence="2 3">
    <name type="scientific">Phytophthora sojae (strain P6497)</name>
    <name type="common">Soybean stem and root rot agent</name>
    <name type="synonym">Phytophthora megasperma f. sp. glycines</name>
    <dbReference type="NCBI Taxonomy" id="1094619"/>
    <lineage>
        <taxon>Eukaryota</taxon>
        <taxon>Sar</taxon>
        <taxon>Stramenopiles</taxon>
        <taxon>Oomycota</taxon>
        <taxon>Peronosporomycetes</taxon>
        <taxon>Peronosporales</taxon>
        <taxon>Peronosporaceae</taxon>
        <taxon>Phytophthora</taxon>
    </lineage>
</organism>
<accession>G4YPD5</accession>
<dbReference type="KEGG" id="psoj:PHYSODRAFT_554251"/>
<dbReference type="GeneID" id="20662982"/>
<protein>
    <recommendedName>
        <fullName evidence="4">M96 mating-specific protein family</fullName>
    </recommendedName>
</protein>
<dbReference type="AlphaFoldDB" id="G4YPD5"/>
<dbReference type="InParanoid" id="G4YPD5"/>
<evidence type="ECO:0000313" key="2">
    <source>
        <dbReference type="EMBL" id="EGZ27915.1"/>
    </source>
</evidence>
<dbReference type="PANTHER" id="PTHR35796">
    <property type="entry name" value="HYPOTHETICAL CYTOSOLIC PROTEIN"/>
    <property type="match status" value="1"/>
</dbReference>
<evidence type="ECO:0000313" key="3">
    <source>
        <dbReference type="Proteomes" id="UP000002640"/>
    </source>
</evidence>
<dbReference type="RefSeq" id="XP_009515190.1">
    <property type="nucleotide sequence ID" value="XM_009516895.1"/>
</dbReference>
<feature type="coiled-coil region" evidence="1">
    <location>
        <begin position="6"/>
        <end position="33"/>
    </location>
</feature>
<dbReference type="Proteomes" id="UP000002640">
    <property type="component" value="Unassembled WGS sequence"/>
</dbReference>
<evidence type="ECO:0008006" key="4">
    <source>
        <dbReference type="Google" id="ProtNLM"/>
    </source>
</evidence>
<keyword evidence="3" id="KW-1185">Reference proteome</keyword>
<dbReference type="PANTHER" id="PTHR35796:SF3">
    <property type="entry name" value="BHLH DOMAIN-CONTAINING PROTEIN"/>
    <property type="match status" value="1"/>
</dbReference>
<reference evidence="2 3" key="1">
    <citation type="journal article" date="2006" name="Science">
        <title>Phytophthora genome sequences uncover evolutionary origins and mechanisms of pathogenesis.</title>
        <authorList>
            <person name="Tyler B.M."/>
            <person name="Tripathy S."/>
            <person name="Zhang X."/>
            <person name="Dehal P."/>
            <person name="Jiang R.H."/>
            <person name="Aerts A."/>
            <person name="Arredondo F.D."/>
            <person name="Baxter L."/>
            <person name="Bensasson D."/>
            <person name="Beynon J.L."/>
            <person name="Chapman J."/>
            <person name="Damasceno C.M."/>
            <person name="Dorrance A.E."/>
            <person name="Dou D."/>
            <person name="Dickerman A.W."/>
            <person name="Dubchak I.L."/>
            <person name="Garbelotto M."/>
            <person name="Gijzen M."/>
            <person name="Gordon S.G."/>
            <person name="Govers F."/>
            <person name="Grunwald N.J."/>
            <person name="Huang W."/>
            <person name="Ivors K.L."/>
            <person name="Jones R.W."/>
            <person name="Kamoun S."/>
            <person name="Krampis K."/>
            <person name="Lamour K.H."/>
            <person name="Lee M.K."/>
            <person name="McDonald W.H."/>
            <person name="Medina M."/>
            <person name="Meijer H.J."/>
            <person name="Nordberg E.K."/>
            <person name="Maclean D.J."/>
            <person name="Ospina-Giraldo M.D."/>
            <person name="Morris P.F."/>
            <person name="Phuntumart V."/>
            <person name="Putnam N.H."/>
            <person name="Rash S."/>
            <person name="Rose J.K."/>
            <person name="Sakihama Y."/>
            <person name="Salamov A.A."/>
            <person name="Savidor A."/>
            <person name="Scheuring C.F."/>
            <person name="Smith B.M."/>
            <person name="Sobral B.W."/>
            <person name="Terry A."/>
            <person name="Torto-Alalibo T.A."/>
            <person name="Win J."/>
            <person name="Xu Z."/>
            <person name="Zhang H."/>
            <person name="Grigoriev I.V."/>
            <person name="Rokhsar D.S."/>
            <person name="Boore J.L."/>
        </authorList>
    </citation>
    <scope>NUCLEOTIDE SEQUENCE [LARGE SCALE GENOMIC DNA]</scope>
    <source>
        <strain evidence="2 3">P6497</strain>
    </source>
</reference>
<dbReference type="OMA" id="HRECIEN"/>
<evidence type="ECO:0000256" key="1">
    <source>
        <dbReference type="SAM" id="Coils"/>
    </source>
</evidence>
<proteinExistence type="predicted"/>
<dbReference type="SMR" id="G4YPD5"/>
<keyword evidence="1" id="KW-0175">Coiled coil</keyword>
<gene>
    <name evidence="2" type="ORF">PHYSODRAFT_554251</name>
</gene>
<dbReference type="EMBL" id="JH159151">
    <property type="protein sequence ID" value="EGZ27915.1"/>
    <property type="molecule type" value="Genomic_DNA"/>
</dbReference>
<name>G4YPD5_PHYSP</name>
<sequence length="310" mass="35475">MWQDQALRQQRRREEAERDNVRLKLAVERQRKVANSLQNLMKKRANQLTKECGALTSQPFLEHHIVNVLNVDGDMEEDFRRLIRHLETAYRGLDAVFTANGLASPTLSPGDVHLRESVDGRYLECFSHKSLPFDMRATTEAIWQHFKGVDKHYGAGSLYKKAAKNLDEPYTIIENFTKELYADTSRADIKVKQVVRRYMETDRDVVIWVAQVAPAQIKHKLLRGFTYYLRGYAVTKRSLDSTTGHELAELQQCSLISLDRDAHMKLGTANLHALTNFLVANTAQNIRSHRECIENILLDQAVASRIAKSG</sequence>